<dbReference type="OrthoDB" id="5288404at2"/>
<keyword evidence="6 8" id="KW-0472">Membrane</keyword>
<evidence type="ECO:0000313" key="11">
    <source>
        <dbReference type="EMBL" id="TQV69749.1"/>
    </source>
</evidence>
<dbReference type="InterPro" id="IPR011527">
    <property type="entry name" value="ABC1_TM_dom"/>
</dbReference>
<dbReference type="Gene3D" id="3.40.50.300">
    <property type="entry name" value="P-loop containing nucleotide triphosphate hydrolases"/>
    <property type="match status" value="1"/>
</dbReference>
<dbReference type="Pfam" id="PF00664">
    <property type="entry name" value="ABC_membrane"/>
    <property type="match status" value="1"/>
</dbReference>
<feature type="transmembrane region" description="Helical" evidence="8">
    <location>
        <begin position="264"/>
        <end position="290"/>
    </location>
</feature>
<dbReference type="GO" id="GO:0005886">
    <property type="term" value="C:plasma membrane"/>
    <property type="evidence" value="ECO:0007669"/>
    <property type="project" value="UniProtKB-SubCell"/>
</dbReference>
<dbReference type="Proteomes" id="UP000315252">
    <property type="component" value="Unassembled WGS sequence"/>
</dbReference>
<evidence type="ECO:0000256" key="3">
    <source>
        <dbReference type="ARBA" id="ARBA00022741"/>
    </source>
</evidence>
<feature type="domain" description="ABC transporter" evidence="9">
    <location>
        <begin position="360"/>
        <end position="614"/>
    </location>
</feature>
<evidence type="ECO:0000259" key="9">
    <source>
        <dbReference type="PROSITE" id="PS50893"/>
    </source>
</evidence>
<keyword evidence="12" id="KW-1185">Reference proteome</keyword>
<dbReference type="PROSITE" id="PS50929">
    <property type="entry name" value="ABC_TM1F"/>
    <property type="match status" value="1"/>
</dbReference>
<organism evidence="11 12">
    <name type="scientific">Denitrobaculum tricleocarpae</name>
    <dbReference type="NCBI Taxonomy" id="2591009"/>
    <lineage>
        <taxon>Bacteria</taxon>
        <taxon>Pseudomonadati</taxon>
        <taxon>Pseudomonadota</taxon>
        <taxon>Alphaproteobacteria</taxon>
        <taxon>Rhodospirillales</taxon>
        <taxon>Rhodospirillaceae</taxon>
        <taxon>Denitrobaculum</taxon>
    </lineage>
</organism>
<dbReference type="AlphaFoldDB" id="A0A545SXT0"/>
<feature type="transmembrane region" description="Helical" evidence="8">
    <location>
        <begin position="183"/>
        <end position="202"/>
    </location>
</feature>
<dbReference type="InterPro" id="IPR003593">
    <property type="entry name" value="AAA+_ATPase"/>
</dbReference>
<feature type="domain" description="ABC transmembrane type-1" evidence="10">
    <location>
        <begin position="39"/>
        <end position="326"/>
    </location>
</feature>
<evidence type="ECO:0000256" key="5">
    <source>
        <dbReference type="ARBA" id="ARBA00022989"/>
    </source>
</evidence>
<reference evidence="11 12" key="1">
    <citation type="submission" date="2019-06" db="EMBL/GenBank/DDBJ databases">
        <title>Whole genome sequence for Rhodospirillaceae sp. R148.</title>
        <authorList>
            <person name="Wang G."/>
        </authorList>
    </citation>
    <scope>NUCLEOTIDE SEQUENCE [LARGE SCALE GENOMIC DNA]</scope>
    <source>
        <strain evidence="11 12">R148</strain>
    </source>
</reference>
<gene>
    <name evidence="11" type="ORF">FKG95_28865</name>
</gene>
<dbReference type="FunFam" id="3.40.50.300:FF:000218">
    <property type="entry name" value="Multidrug ABC transporter ATP-binding protein"/>
    <property type="match status" value="1"/>
</dbReference>
<keyword evidence="4 11" id="KW-0067">ATP-binding</keyword>
<sequence length="634" mass="69030">MFRFLESFIDPFRSVDGTPPDRLWPYLLHNLKPFRGVLATVSVMSLSVALIETGLIYYAGRLVDLMAAAGPENFSARHGIELAVVVLLILIARPIVIVGSIALLNHGMSVNLLDQVRWRAHKHLLGQSVGFFQNDFAGRIANRVMQTGPAVEDSTYMFFEAIWYAAAYVLGAILILVNADERLILPLVIWLAAYLTLLYLLIPKIGDASKRMSDARSLVTGRIVDSYTNMQTVKLFAHSAREEAYARTAMAMHRLRFARLLQRMTAMTAGLASLNGVLIVTTVGAAVWFWQQGETTLGTVAAAAALTLRLNAMTGWIMWVTSQLFQNAGIIKEGMETISQPHGVVDIPQAPDLALSGGRIRFRQVVHLYGRDPAHQAEGAPGGKRPVAGGLHGIELEIRPGERVGLVGRSGAGKSTLINLLLRFYDVEGGAIEIDGQDISRVTQESLRRSISVVTQDTALLHRSVRDNILYGKPDASEAEMRRAARLVYADDFIAGLSDPKGRRGYDAHVGERGVKLSGGQRQRIALARAVLKDAPILVLDEATSALDSEAEALIQSALGGLMAEKTVIAIAHRLSTIQRMDRIIVLDDGQIAEQGTHAELLALGGLYAGFWSRQSGGFIGTEADEEAEQERSA</sequence>
<evidence type="ECO:0000313" key="12">
    <source>
        <dbReference type="Proteomes" id="UP000315252"/>
    </source>
</evidence>
<dbReference type="InterPro" id="IPR017871">
    <property type="entry name" value="ABC_transporter-like_CS"/>
</dbReference>
<dbReference type="GO" id="GO:0005524">
    <property type="term" value="F:ATP binding"/>
    <property type="evidence" value="ECO:0007669"/>
    <property type="project" value="UniProtKB-KW"/>
</dbReference>
<dbReference type="EMBL" id="VHSH01000021">
    <property type="protein sequence ID" value="TQV69749.1"/>
    <property type="molecule type" value="Genomic_DNA"/>
</dbReference>
<dbReference type="InterPro" id="IPR036640">
    <property type="entry name" value="ABC1_TM_sf"/>
</dbReference>
<dbReference type="SMART" id="SM00382">
    <property type="entry name" value="AAA"/>
    <property type="match status" value="1"/>
</dbReference>
<dbReference type="SUPFAM" id="SSF52540">
    <property type="entry name" value="P-loop containing nucleoside triphosphate hydrolases"/>
    <property type="match status" value="1"/>
</dbReference>
<proteinExistence type="predicted"/>
<dbReference type="InterPro" id="IPR027417">
    <property type="entry name" value="P-loop_NTPase"/>
</dbReference>
<dbReference type="Pfam" id="PF00005">
    <property type="entry name" value="ABC_tran"/>
    <property type="match status" value="1"/>
</dbReference>
<protein>
    <submittedName>
        <fullName evidence="11">ABC transporter ATP-binding protein</fullName>
    </submittedName>
</protein>
<keyword evidence="2 8" id="KW-0812">Transmembrane</keyword>
<dbReference type="PROSITE" id="PS00211">
    <property type="entry name" value="ABC_TRANSPORTER_1"/>
    <property type="match status" value="1"/>
</dbReference>
<keyword evidence="3" id="KW-0547">Nucleotide-binding</keyword>
<dbReference type="GO" id="GO:0140359">
    <property type="term" value="F:ABC-type transporter activity"/>
    <property type="evidence" value="ECO:0007669"/>
    <property type="project" value="InterPro"/>
</dbReference>
<feature type="transmembrane region" description="Helical" evidence="8">
    <location>
        <begin position="80"/>
        <end position="104"/>
    </location>
</feature>
<accession>A0A545SXT0</accession>
<evidence type="ECO:0000256" key="4">
    <source>
        <dbReference type="ARBA" id="ARBA00022840"/>
    </source>
</evidence>
<feature type="transmembrane region" description="Helical" evidence="8">
    <location>
        <begin position="296"/>
        <end position="319"/>
    </location>
</feature>
<dbReference type="RefSeq" id="WP_142899940.1">
    <property type="nucleotide sequence ID" value="NZ_ML660072.1"/>
</dbReference>
<dbReference type="PROSITE" id="PS50893">
    <property type="entry name" value="ABC_TRANSPORTER_2"/>
    <property type="match status" value="1"/>
</dbReference>
<dbReference type="GO" id="GO:0016887">
    <property type="term" value="F:ATP hydrolysis activity"/>
    <property type="evidence" value="ECO:0007669"/>
    <property type="project" value="InterPro"/>
</dbReference>
<keyword evidence="5 8" id="KW-1133">Transmembrane helix</keyword>
<evidence type="ECO:0000259" key="10">
    <source>
        <dbReference type="PROSITE" id="PS50929"/>
    </source>
</evidence>
<evidence type="ECO:0000256" key="2">
    <source>
        <dbReference type="ARBA" id="ARBA00022692"/>
    </source>
</evidence>
<evidence type="ECO:0000256" key="1">
    <source>
        <dbReference type="ARBA" id="ARBA00004651"/>
    </source>
</evidence>
<dbReference type="InterPro" id="IPR039421">
    <property type="entry name" value="Type_1_exporter"/>
</dbReference>
<dbReference type="SUPFAM" id="SSF90123">
    <property type="entry name" value="ABC transporter transmembrane region"/>
    <property type="match status" value="1"/>
</dbReference>
<dbReference type="Gene3D" id="1.20.1560.10">
    <property type="entry name" value="ABC transporter type 1, transmembrane domain"/>
    <property type="match status" value="1"/>
</dbReference>
<dbReference type="InterPro" id="IPR003439">
    <property type="entry name" value="ABC_transporter-like_ATP-bd"/>
</dbReference>
<evidence type="ECO:0000256" key="8">
    <source>
        <dbReference type="SAM" id="Phobius"/>
    </source>
</evidence>
<feature type="transmembrane region" description="Helical" evidence="8">
    <location>
        <begin position="37"/>
        <end position="60"/>
    </location>
</feature>
<comment type="caution">
    <text evidence="11">The sequence shown here is derived from an EMBL/GenBank/DDBJ whole genome shotgun (WGS) entry which is preliminary data.</text>
</comment>
<dbReference type="GO" id="GO:0034040">
    <property type="term" value="F:ATPase-coupled lipid transmembrane transporter activity"/>
    <property type="evidence" value="ECO:0007669"/>
    <property type="project" value="TreeGrafter"/>
</dbReference>
<comment type="subcellular location">
    <subcellularLocation>
        <location evidence="1">Cell membrane</location>
        <topology evidence="1">Multi-pass membrane protein</topology>
    </subcellularLocation>
</comment>
<feature type="transmembrane region" description="Helical" evidence="8">
    <location>
        <begin position="155"/>
        <end position="177"/>
    </location>
</feature>
<comment type="function">
    <text evidence="7">Part of an ABC transporter complex. Transmembrane domains (TMD) form a pore in the inner membrane and the ATP-binding domain (NBD) is responsible for energy generation.</text>
</comment>
<name>A0A545SXT0_9PROT</name>
<dbReference type="PANTHER" id="PTHR24221">
    <property type="entry name" value="ATP-BINDING CASSETTE SUB-FAMILY B"/>
    <property type="match status" value="1"/>
</dbReference>
<dbReference type="PANTHER" id="PTHR24221:SF203">
    <property type="entry name" value="ATP-BINDING_PERMEASE FUSION ABC TRANSPORTER-RELATED"/>
    <property type="match status" value="1"/>
</dbReference>
<evidence type="ECO:0000256" key="6">
    <source>
        <dbReference type="ARBA" id="ARBA00023136"/>
    </source>
</evidence>
<evidence type="ECO:0000256" key="7">
    <source>
        <dbReference type="ARBA" id="ARBA00024725"/>
    </source>
</evidence>